<dbReference type="InterPro" id="IPR004276">
    <property type="entry name" value="GlycoTrans_28_N"/>
</dbReference>
<dbReference type="PANTHER" id="PTHR21015:SF22">
    <property type="entry name" value="GLYCOSYLTRANSFERASE"/>
    <property type="match status" value="1"/>
</dbReference>
<accession>A0A0V8RR59</accession>
<dbReference type="AlphaFoldDB" id="A0A0V8RR59"/>
<dbReference type="EC" id="2.4.1.227" evidence="10"/>
<keyword evidence="9 10" id="KW-0961">Cell wall biogenesis/degradation</keyword>
<dbReference type="RefSeq" id="WP_060567469.1">
    <property type="nucleotide sequence ID" value="NZ_CP040006.1"/>
</dbReference>
<evidence type="ECO:0000256" key="8">
    <source>
        <dbReference type="ARBA" id="ARBA00023306"/>
    </source>
</evidence>
<feature type="binding site" evidence="10">
    <location>
        <position position="121"/>
    </location>
    <ligand>
        <name>UDP-N-acetyl-alpha-D-glucosamine</name>
        <dbReference type="ChEBI" id="CHEBI:57705"/>
    </ligand>
</feature>
<dbReference type="GO" id="GO:0071555">
    <property type="term" value="P:cell wall organization"/>
    <property type="evidence" value="ECO:0007669"/>
    <property type="project" value="UniProtKB-KW"/>
</dbReference>
<evidence type="ECO:0000256" key="5">
    <source>
        <dbReference type="ARBA" id="ARBA00022960"/>
    </source>
</evidence>
<gene>
    <name evidence="10" type="primary">murG</name>
    <name evidence="13" type="ORF">APY09_08950</name>
</gene>
<dbReference type="SUPFAM" id="SSF53756">
    <property type="entry name" value="UDP-Glycosyltransferase/glycogen phosphorylase"/>
    <property type="match status" value="1"/>
</dbReference>
<keyword evidence="6 10" id="KW-0573">Peptidoglycan synthesis</keyword>
<evidence type="ECO:0000256" key="9">
    <source>
        <dbReference type="ARBA" id="ARBA00023316"/>
    </source>
</evidence>
<dbReference type="Gene3D" id="3.40.50.2000">
    <property type="entry name" value="Glycogen Phosphorylase B"/>
    <property type="match status" value="2"/>
</dbReference>
<comment type="similarity">
    <text evidence="10">Belongs to the glycosyltransferase 28 family. MurG subfamily.</text>
</comment>
<dbReference type="GO" id="GO:0009252">
    <property type="term" value="P:peptidoglycan biosynthetic process"/>
    <property type="evidence" value="ECO:0007669"/>
    <property type="project" value="UniProtKB-UniRule"/>
</dbReference>
<comment type="function">
    <text evidence="10">Cell wall formation. Catalyzes the transfer of a GlcNAc subunit on undecaprenyl-pyrophosphoryl-MurNAc-pentapeptide (lipid intermediate I) to form undecaprenyl-pyrophosphoryl-MurNAc-(pentapeptide)GlcNAc (lipid intermediate II).</text>
</comment>
<dbReference type="GO" id="GO:0051301">
    <property type="term" value="P:cell division"/>
    <property type="evidence" value="ECO:0007669"/>
    <property type="project" value="UniProtKB-KW"/>
</dbReference>
<dbReference type="NCBIfam" id="TIGR01133">
    <property type="entry name" value="murG"/>
    <property type="match status" value="1"/>
</dbReference>
<dbReference type="EMBL" id="LLVT01000003">
    <property type="protein sequence ID" value="KSW10613.1"/>
    <property type="molecule type" value="Genomic_DNA"/>
</dbReference>
<dbReference type="InterPro" id="IPR006009">
    <property type="entry name" value="GlcNAc_MurG"/>
</dbReference>
<evidence type="ECO:0000256" key="7">
    <source>
        <dbReference type="ARBA" id="ARBA00023136"/>
    </source>
</evidence>
<comment type="caution">
    <text evidence="10">Lacks conserved residue(s) required for the propagation of feature annotation.</text>
</comment>
<dbReference type="GO" id="GO:0005886">
    <property type="term" value="C:plasma membrane"/>
    <property type="evidence" value="ECO:0007669"/>
    <property type="project" value="UniProtKB-SubCell"/>
</dbReference>
<feature type="binding site" evidence="10">
    <location>
        <position position="204"/>
    </location>
    <ligand>
        <name>UDP-N-acetyl-alpha-D-glucosamine</name>
        <dbReference type="ChEBI" id="CHEBI:57705"/>
    </ligand>
</feature>
<feature type="binding site" evidence="10">
    <location>
        <position position="302"/>
    </location>
    <ligand>
        <name>UDP-N-acetyl-alpha-D-glucosamine</name>
        <dbReference type="ChEBI" id="CHEBI:57705"/>
    </ligand>
</feature>
<dbReference type="Proteomes" id="UP000054686">
    <property type="component" value="Unassembled WGS sequence"/>
</dbReference>
<protein>
    <recommendedName>
        <fullName evidence="10">UDP-N-acetylglucosamine--N-acetylmuramyl-(pentapeptide) pyrophosphoryl-undecaprenol N-acetylglucosamine transferase</fullName>
        <ecNumber evidence="10">2.4.1.227</ecNumber>
    </recommendedName>
    <alternativeName>
        <fullName evidence="10">Undecaprenyl-PP-MurNAc-pentapeptide-UDPGlcNAc GlcNAc transferase</fullName>
    </alternativeName>
</protein>
<comment type="catalytic activity">
    <reaction evidence="10">
        <text>di-trans,octa-cis-undecaprenyl diphospho-N-acetyl-alpha-D-muramoyl-L-alanyl-D-glutamyl-meso-2,6-diaminopimeloyl-D-alanyl-D-alanine + UDP-N-acetyl-alpha-D-glucosamine = di-trans,octa-cis-undecaprenyl diphospho-[N-acetyl-alpha-D-glucosaminyl-(1-&gt;4)]-N-acetyl-alpha-D-muramoyl-L-alanyl-D-glutamyl-meso-2,6-diaminopimeloyl-D-alanyl-D-alanine + UDP + H(+)</text>
        <dbReference type="Rhea" id="RHEA:31227"/>
        <dbReference type="ChEBI" id="CHEBI:15378"/>
        <dbReference type="ChEBI" id="CHEBI:57705"/>
        <dbReference type="ChEBI" id="CHEBI:58223"/>
        <dbReference type="ChEBI" id="CHEBI:61387"/>
        <dbReference type="ChEBI" id="CHEBI:61388"/>
        <dbReference type="EC" id="2.4.1.227"/>
    </reaction>
</comment>
<evidence type="ECO:0000256" key="2">
    <source>
        <dbReference type="ARBA" id="ARBA00022618"/>
    </source>
</evidence>
<dbReference type="CDD" id="cd03785">
    <property type="entry name" value="GT28_MurG"/>
    <property type="match status" value="1"/>
</dbReference>
<feature type="binding site" evidence="10">
    <location>
        <begin position="11"/>
        <end position="13"/>
    </location>
    <ligand>
        <name>UDP-N-acetyl-alpha-D-glucosamine</name>
        <dbReference type="ChEBI" id="CHEBI:57705"/>
    </ligand>
</feature>
<dbReference type="UniPathway" id="UPA00219"/>
<comment type="caution">
    <text evidence="13">The sequence shown here is derived from an EMBL/GenBank/DDBJ whole genome shotgun (WGS) entry which is preliminary data.</text>
</comment>
<sequence length="374" mass="38471">MVKVVMAGGGTAGHVNPLLATAAQLRESGAEVVVLGTKAGLEADLVPAAGFPLVEIPRVPLPRRPSLAFFTLPGRFADAVKRCAQALEGADVLVGFGGYVSTPAYIAAKRAGVPIVIHEQNARPGLANKVGARNAKVVALTFPSSPLKARNGRTVVTGLPLRAAIAELADRRADAEGAAQARREAAERLGVNPDAPTLLVTGGSLGALHVNESMTGAADALPEGAQVVHLTGRGKDEPVRTAVEAAGLSDRWHVIDYLTTMEDALAVADLVVCRSGAGTVAEMEALGLPCIYVPLPIGNGEQRLNAADHVAAGGAQLVDDKDFTADFVRRNVFPLLGSTRLADMAAASQSLGRAGAARALADLALEQVKEAGHE</sequence>
<dbReference type="GO" id="GO:0050511">
    <property type="term" value="F:undecaprenyldiphospho-muramoylpentapeptide beta-N-acetylglucosaminyltransferase activity"/>
    <property type="evidence" value="ECO:0007669"/>
    <property type="project" value="UniProtKB-UniRule"/>
</dbReference>
<keyword evidence="8 10" id="KW-0131">Cell cycle</keyword>
<evidence type="ECO:0000313" key="13">
    <source>
        <dbReference type="EMBL" id="KSW10613.1"/>
    </source>
</evidence>
<keyword evidence="1 10" id="KW-1003">Cell membrane</keyword>
<keyword evidence="3 10" id="KW-0328">Glycosyltransferase</keyword>
<keyword evidence="4 10" id="KW-0808">Transferase</keyword>
<feature type="binding site" evidence="10">
    <location>
        <position position="162"/>
    </location>
    <ligand>
        <name>UDP-N-acetyl-alpha-D-glucosamine</name>
        <dbReference type="ChEBI" id="CHEBI:57705"/>
    </ligand>
</feature>
<reference evidence="13 14" key="1">
    <citation type="submission" date="2015-10" db="EMBL/GenBank/DDBJ databases">
        <title>Draft Genome of Actinomyces odontolyticus subsp. actinosynbacter strain XH001.</title>
        <authorList>
            <person name="Mclean J.S."/>
            <person name="He X."/>
        </authorList>
    </citation>
    <scope>NUCLEOTIDE SEQUENCE [LARGE SCALE GENOMIC DNA]</scope>
    <source>
        <strain evidence="13 14">XH001</strain>
    </source>
</reference>
<organism evidence="13 14">
    <name type="scientific">Schaalia odontolytica</name>
    <dbReference type="NCBI Taxonomy" id="1660"/>
    <lineage>
        <taxon>Bacteria</taxon>
        <taxon>Bacillati</taxon>
        <taxon>Actinomycetota</taxon>
        <taxon>Actinomycetes</taxon>
        <taxon>Actinomycetales</taxon>
        <taxon>Actinomycetaceae</taxon>
        <taxon>Schaalia</taxon>
    </lineage>
</organism>
<evidence type="ECO:0000259" key="12">
    <source>
        <dbReference type="Pfam" id="PF04101"/>
    </source>
</evidence>
<feature type="domain" description="Glycosyl transferase family 28 C-terminal" evidence="12">
    <location>
        <begin position="197"/>
        <end position="350"/>
    </location>
</feature>
<evidence type="ECO:0000256" key="1">
    <source>
        <dbReference type="ARBA" id="ARBA00022475"/>
    </source>
</evidence>
<keyword evidence="2 10" id="KW-0132">Cell division</keyword>
<name>A0A0V8RR59_9ACTO</name>
<keyword evidence="5 10" id="KW-0133">Cell shape</keyword>
<proteinExistence type="inferred from homology"/>
<dbReference type="GO" id="GO:0008360">
    <property type="term" value="P:regulation of cell shape"/>
    <property type="evidence" value="ECO:0007669"/>
    <property type="project" value="UniProtKB-KW"/>
</dbReference>
<dbReference type="InterPro" id="IPR007235">
    <property type="entry name" value="Glyco_trans_28_C"/>
</dbReference>
<comment type="subcellular location">
    <subcellularLocation>
        <location evidence="10">Cell membrane</location>
        <topology evidence="10">Peripheral membrane protein</topology>
        <orientation evidence="10">Cytoplasmic side</orientation>
    </subcellularLocation>
</comment>
<dbReference type="Pfam" id="PF04101">
    <property type="entry name" value="Glyco_tran_28_C"/>
    <property type="match status" value="1"/>
</dbReference>
<dbReference type="GO" id="GO:0005975">
    <property type="term" value="P:carbohydrate metabolic process"/>
    <property type="evidence" value="ECO:0007669"/>
    <property type="project" value="InterPro"/>
</dbReference>
<feature type="domain" description="Glycosyltransferase family 28 N-terminal" evidence="11">
    <location>
        <begin position="4"/>
        <end position="139"/>
    </location>
</feature>
<dbReference type="PANTHER" id="PTHR21015">
    <property type="entry name" value="UDP-N-ACETYLGLUCOSAMINE--N-ACETYLMURAMYL-(PENTAPEPTIDE) PYROPHOSPHORYL-UNDECAPRENOL N-ACETYLGLUCOSAMINE TRANSFERASE 1"/>
    <property type="match status" value="1"/>
</dbReference>
<evidence type="ECO:0000256" key="6">
    <source>
        <dbReference type="ARBA" id="ARBA00022984"/>
    </source>
</evidence>
<evidence type="ECO:0000256" key="10">
    <source>
        <dbReference type="HAMAP-Rule" id="MF_00033"/>
    </source>
</evidence>
<evidence type="ECO:0000256" key="3">
    <source>
        <dbReference type="ARBA" id="ARBA00022676"/>
    </source>
</evidence>
<evidence type="ECO:0000313" key="14">
    <source>
        <dbReference type="Proteomes" id="UP000054686"/>
    </source>
</evidence>
<evidence type="ECO:0000259" key="11">
    <source>
        <dbReference type="Pfam" id="PF03033"/>
    </source>
</evidence>
<dbReference type="GO" id="GO:0051991">
    <property type="term" value="F:UDP-N-acetyl-D-glucosamine:N-acetylmuramoyl-L-alanyl-D-glutamyl-meso-2,6-diaminopimelyl-D-alanyl-D-alanine-diphosphoundecaprenol 4-beta-N-acetylglucosaminlytransferase activity"/>
    <property type="evidence" value="ECO:0007669"/>
    <property type="project" value="RHEA"/>
</dbReference>
<keyword evidence="7 10" id="KW-0472">Membrane</keyword>
<comment type="pathway">
    <text evidence="10">Cell wall biogenesis; peptidoglycan biosynthesis.</text>
</comment>
<dbReference type="HAMAP" id="MF_00033">
    <property type="entry name" value="MurG"/>
    <property type="match status" value="1"/>
</dbReference>
<dbReference type="OrthoDB" id="9808936at2"/>
<evidence type="ECO:0000256" key="4">
    <source>
        <dbReference type="ARBA" id="ARBA00022679"/>
    </source>
</evidence>
<dbReference type="Pfam" id="PF03033">
    <property type="entry name" value="Glyco_transf_28"/>
    <property type="match status" value="1"/>
</dbReference>